<organism evidence="1 2">
    <name type="scientific">Methylomonas methanica (strain DSM 25384 / MC09)</name>
    <dbReference type="NCBI Taxonomy" id="857087"/>
    <lineage>
        <taxon>Bacteria</taxon>
        <taxon>Pseudomonadati</taxon>
        <taxon>Pseudomonadota</taxon>
        <taxon>Gammaproteobacteria</taxon>
        <taxon>Methylococcales</taxon>
        <taxon>Methylococcaceae</taxon>
        <taxon>Methylomonas</taxon>
    </lineage>
</organism>
<dbReference type="RefSeq" id="WP_013817653.1">
    <property type="nucleotide sequence ID" value="NC_015572.1"/>
</dbReference>
<keyword evidence="2" id="KW-1185">Reference proteome</keyword>
<gene>
    <name evidence="1" type="ordered locus">Metme_0948</name>
</gene>
<dbReference type="STRING" id="857087.Metme_0948"/>
<protein>
    <recommendedName>
        <fullName evidence="3">Mannitol repressor</fullName>
    </recommendedName>
</protein>
<sequence>MYENIKELEQYLRVNEGFFCALQKEDDWTCIIKLFSLLEASTSSMIAENLLHPELIDAFSFIQMGTKTNGKLAFIKTLKLLPDRYITFIETLGWLRNKYAHNISTSKGTIKSFLNTISSKRRKECERNLHLTKSVKINGKEFSGEDFFNDNPRALIFFSCQVVLEHIRQMTILGQQLRKIKKESVDIYLKDYGSIKININDFNLEE</sequence>
<accession>G0A793</accession>
<dbReference type="eggNOG" id="ENOG5033336">
    <property type="taxonomic scope" value="Bacteria"/>
</dbReference>
<reference evidence="1 2" key="1">
    <citation type="journal article" date="2011" name="J. Bacteriol.">
        <title>Complete Genome Sequence of the Aerobic Marine Methanotroph Methylomonas methanica MC09.</title>
        <authorList>
            <person name="Boden R."/>
            <person name="Cunliffe M."/>
            <person name="Scanlan J."/>
            <person name="Moussard H."/>
            <person name="Kits K.D."/>
            <person name="Klotz M.G."/>
            <person name="Jetten M.S."/>
            <person name="Vuilleumier S."/>
            <person name="Han J."/>
            <person name="Peters L."/>
            <person name="Mikhailova N."/>
            <person name="Teshima H."/>
            <person name="Tapia R."/>
            <person name="Kyrpides N."/>
            <person name="Ivanova N."/>
            <person name="Pagani I."/>
            <person name="Cheng J.F."/>
            <person name="Goodwin L."/>
            <person name="Han C."/>
            <person name="Hauser L."/>
            <person name="Land M.L."/>
            <person name="Lapidus A."/>
            <person name="Lucas S."/>
            <person name="Pitluck S."/>
            <person name="Woyke T."/>
            <person name="Stein L."/>
            <person name="Murrell J.C."/>
        </authorList>
    </citation>
    <scope>NUCLEOTIDE SEQUENCE [LARGE SCALE GENOMIC DNA]</scope>
    <source>
        <strain evidence="1 2">MC09</strain>
    </source>
</reference>
<dbReference type="KEGG" id="mmt:Metme_0948"/>
<evidence type="ECO:0000313" key="2">
    <source>
        <dbReference type="Proteomes" id="UP000008888"/>
    </source>
</evidence>
<name>G0A793_METMM</name>
<dbReference type="EMBL" id="CP002738">
    <property type="protein sequence ID" value="AEF99386.1"/>
    <property type="molecule type" value="Genomic_DNA"/>
</dbReference>
<evidence type="ECO:0000313" key="1">
    <source>
        <dbReference type="EMBL" id="AEF99386.1"/>
    </source>
</evidence>
<reference evidence="2" key="3">
    <citation type="submission" date="2011-05" db="EMBL/GenBank/DDBJ databases">
        <title>Complete sequence of Methylomonas methanica MC09.</title>
        <authorList>
            <consortium name="US DOE Joint Genome Institute"/>
            <person name="Lucas S."/>
            <person name="Han J."/>
            <person name="Lapidus A."/>
            <person name="Cheng J.-F."/>
            <person name="Goodwin L."/>
            <person name="Pitluck S."/>
            <person name="Peters L."/>
            <person name="Mikhailova N."/>
            <person name="Teshima H."/>
            <person name="Han C."/>
            <person name="Tapia R."/>
            <person name="Land M."/>
            <person name="Hauser L."/>
            <person name="Kyrpides N."/>
            <person name="Ivanova N."/>
            <person name="Pagani I."/>
            <person name="Stein L."/>
            <person name="Woyke T."/>
        </authorList>
    </citation>
    <scope>NUCLEOTIDE SEQUENCE [LARGE SCALE GENOMIC DNA]</scope>
    <source>
        <strain evidence="2">MC09</strain>
    </source>
</reference>
<proteinExistence type="predicted"/>
<dbReference type="HOGENOM" id="CLU_1159542_0_0_6"/>
<reference key="2">
    <citation type="submission" date="2011-05" db="EMBL/GenBank/DDBJ databases">
        <title>Complete genome sequence of the aerobic marine methanotroph Methylomonas methanica MC09.</title>
        <authorList>
            <person name="Boden R."/>
            <person name="Cunliffe M."/>
            <person name="Scanlan J."/>
            <person name="Moussard H."/>
            <person name="Kits K.D."/>
            <person name="Klotz M."/>
            <person name="Jetten M."/>
            <person name="Vuilleumier S."/>
            <person name="Han J."/>
            <person name="Peters L."/>
            <person name="Mikhailova N."/>
            <person name="Teshima H."/>
            <person name="Tapia R."/>
            <person name="Kyrpides N."/>
            <person name="Ivanova N."/>
            <person name="Pagani I."/>
            <person name="Cheng J.-F."/>
            <person name="Goodwin L."/>
            <person name="Han C."/>
            <person name="Hauser L."/>
            <person name="Land M."/>
            <person name="Lapidus A."/>
            <person name="Lucas S."/>
            <person name="Pitluck S."/>
            <person name="Woyke T."/>
            <person name="Stein L.Y."/>
            <person name="Murrell C."/>
        </authorList>
    </citation>
    <scope>NUCLEOTIDE SEQUENCE</scope>
    <source>
        <strain>MC09</strain>
    </source>
</reference>
<dbReference type="Proteomes" id="UP000008888">
    <property type="component" value="Chromosome"/>
</dbReference>
<evidence type="ECO:0008006" key="3">
    <source>
        <dbReference type="Google" id="ProtNLM"/>
    </source>
</evidence>
<dbReference type="OrthoDB" id="8479922at2"/>
<dbReference type="AlphaFoldDB" id="G0A793"/>